<protein>
    <submittedName>
        <fullName evidence="3">Uncharacterized protein</fullName>
    </submittedName>
</protein>
<organism evidence="3 4">
    <name type="scientific">Glycine soja</name>
    <name type="common">Wild soybean</name>
    <dbReference type="NCBI Taxonomy" id="3848"/>
    <lineage>
        <taxon>Eukaryota</taxon>
        <taxon>Viridiplantae</taxon>
        <taxon>Streptophyta</taxon>
        <taxon>Embryophyta</taxon>
        <taxon>Tracheophyta</taxon>
        <taxon>Spermatophyta</taxon>
        <taxon>Magnoliopsida</taxon>
        <taxon>eudicotyledons</taxon>
        <taxon>Gunneridae</taxon>
        <taxon>Pentapetalae</taxon>
        <taxon>rosids</taxon>
        <taxon>fabids</taxon>
        <taxon>Fabales</taxon>
        <taxon>Fabaceae</taxon>
        <taxon>Papilionoideae</taxon>
        <taxon>50 kb inversion clade</taxon>
        <taxon>NPAAA clade</taxon>
        <taxon>indigoferoid/millettioid clade</taxon>
        <taxon>Phaseoleae</taxon>
        <taxon>Glycine</taxon>
        <taxon>Glycine subgen. Soja</taxon>
    </lineage>
</organism>
<feature type="region of interest" description="Disordered" evidence="1">
    <location>
        <begin position="106"/>
        <end position="137"/>
    </location>
</feature>
<feature type="region of interest" description="Disordered" evidence="1">
    <location>
        <begin position="58"/>
        <end position="82"/>
    </location>
</feature>
<feature type="transmembrane region" description="Helical" evidence="2">
    <location>
        <begin position="239"/>
        <end position="263"/>
    </location>
</feature>
<comment type="caution">
    <text evidence="3">The sequence shown here is derived from an EMBL/GenBank/DDBJ whole genome shotgun (WGS) entry which is preliminary data.</text>
</comment>
<evidence type="ECO:0000313" key="4">
    <source>
        <dbReference type="Proteomes" id="UP000289340"/>
    </source>
</evidence>
<gene>
    <name evidence="3" type="ORF">D0Y65_023602</name>
</gene>
<dbReference type="PANTHER" id="PTHR35718:SF3">
    <property type="entry name" value="PROTEIN, PUTATIVE-RELATED"/>
    <property type="match status" value="1"/>
</dbReference>
<dbReference type="EMBL" id="QZWG01000009">
    <property type="protein sequence ID" value="RZB91257.1"/>
    <property type="molecule type" value="Genomic_DNA"/>
</dbReference>
<keyword evidence="2" id="KW-1133">Transmembrane helix</keyword>
<evidence type="ECO:0000256" key="2">
    <source>
        <dbReference type="SAM" id="Phobius"/>
    </source>
</evidence>
<keyword evidence="2" id="KW-0812">Transmembrane</keyword>
<name>A0A445IYQ8_GLYSO</name>
<evidence type="ECO:0000256" key="1">
    <source>
        <dbReference type="SAM" id="MobiDB-lite"/>
    </source>
</evidence>
<accession>A0A445IYQ8</accession>
<dbReference type="AlphaFoldDB" id="A0A445IYQ8"/>
<sequence length="282" mass="31058">MNKLIAIRMAKPHLVGFKKGWRKSKDLCARAKEKDNDLTEIEWRKLWRQRRGMREEISGGGSKVQCIAKEETERRERRKKSHSSSSSRYLFLLLRLILLLLPRPQTTKHEQPRTTMKRSRVAVKRSHEPPSTVEGASSASTVEVSTIVLSAVDVGVGKLGGAYGSDQVFLPVSHGLVYESPVAFPPVAYDLFHPNAQKPENKDPCVASKCSPLPLATQVDATQIYENKASTTQKGGKQIGGGGVAGIITAAFVVLLAMGIYYVKVTRQAYMSRASNSVQSHA</sequence>
<keyword evidence="2" id="KW-0472">Membrane</keyword>
<dbReference type="Proteomes" id="UP000289340">
    <property type="component" value="Chromosome 9"/>
</dbReference>
<feature type="compositionally biased region" description="Basic residues" evidence="1">
    <location>
        <begin position="115"/>
        <end position="124"/>
    </location>
</feature>
<keyword evidence="4" id="KW-1185">Reference proteome</keyword>
<dbReference type="PANTHER" id="PTHR35718">
    <property type="entry name" value="EXPRESSED PROTEIN"/>
    <property type="match status" value="1"/>
</dbReference>
<reference evidence="3 4" key="1">
    <citation type="submission" date="2018-09" db="EMBL/GenBank/DDBJ databases">
        <title>A high-quality reference genome of wild soybean provides a powerful tool to mine soybean genomes.</title>
        <authorList>
            <person name="Xie M."/>
            <person name="Chung C.Y.L."/>
            <person name="Li M.-W."/>
            <person name="Wong F.-L."/>
            <person name="Chan T.-F."/>
            <person name="Lam H.-M."/>
        </authorList>
    </citation>
    <scope>NUCLEOTIDE SEQUENCE [LARGE SCALE GENOMIC DNA]</scope>
    <source>
        <strain evidence="4">cv. W05</strain>
        <tissue evidence="3">Hypocotyl of etiolated seedlings</tissue>
    </source>
</reference>
<proteinExistence type="predicted"/>
<evidence type="ECO:0000313" key="3">
    <source>
        <dbReference type="EMBL" id="RZB91257.1"/>
    </source>
</evidence>